<sequence length="222" mass="23658">MIGLFLSAFLLGLVFNAAPGAVFAETVRQGVRGGFRPAFEVQVGSLVGDATWAVLGLVGVGMLLQLEALRLPIGLAGAIYLLWLARDAWIAASREFSIVPSPRASSRPALRSGATLSLTNPQNLAFWAAIGSAMGAVGIQQPGYVDYTVFFSGFMMASVLWAFFCAAVIARLFRNASRTWVKLTYKLCAVAFLALALASLRDLTSQTHNDKALEKPAAVRSS</sequence>
<keyword evidence="5 6" id="KW-0472">Membrane</keyword>
<evidence type="ECO:0000256" key="1">
    <source>
        <dbReference type="ARBA" id="ARBA00004651"/>
    </source>
</evidence>
<dbReference type="Proteomes" id="UP000265955">
    <property type="component" value="Unassembled WGS sequence"/>
</dbReference>
<dbReference type="RefSeq" id="WP_119771215.1">
    <property type="nucleotide sequence ID" value="NZ_QYUO01000002.1"/>
</dbReference>
<evidence type="ECO:0000313" key="7">
    <source>
        <dbReference type="EMBL" id="RJF96070.1"/>
    </source>
</evidence>
<evidence type="ECO:0000256" key="5">
    <source>
        <dbReference type="ARBA" id="ARBA00023136"/>
    </source>
</evidence>
<keyword evidence="2" id="KW-1003">Cell membrane</keyword>
<dbReference type="EMBL" id="QYUO01000002">
    <property type="protein sequence ID" value="RJF96070.1"/>
    <property type="molecule type" value="Genomic_DNA"/>
</dbReference>
<proteinExistence type="predicted"/>
<evidence type="ECO:0000256" key="4">
    <source>
        <dbReference type="ARBA" id="ARBA00022989"/>
    </source>
</evidence>
<dbReference type="GO" id="GO:0015171">
    <property type="term" value="F:amino acid transmembrane transporter activity"/>
    <property type="evidence" value="ECO:0007669"/>
    <property type="project" value="TreeGrafter"/>
</dbReference>
<dbReference type="GO" id="GO:0005886">
    <property type="term" value="C:plasma membrane"/>
    <property type="evidence" value="ECO:0007669"/>
    <property type="project" value="UniProtKB-SubCell"/>
</dbReference>
<dbReference type="OrthoDB" id="581870at2"/>
<dbReference type="PANTHER" id="PTHR30086:SF20">
    <property type="entry name" value="ARGININE EXPORTER PROTEIN ARGO-RELATED"/>
    <property type="match status" value="1"/>
</dbReference>
<feature type="transmembrane region" description="Helical" evidence="6">
    <location>
        <begin position="43"/>
        <end position="64"/>
    </location>
</feature>
<dbReference type="InterPro" id="IPR001123">
    <property type="entry name" value="LeuE-type"/>
</dbReference>
<dbReference type="AlphaFoldDB" id="A0A3A3G7A0"/>
<dbReference type="PANTHER" id="PTHR30086">
    <property type="entry name" value="ARGININE EXPORTER PROTEIN ARGO"/>
    <property type="match status" value="1"/>
</dbReference>
<reference evidence="8" key="1">
    <citation type="submission" date="2018-09" db="EMBL/GenBank/DDBJ databases">
        <authorList>
            <person name="Zhu H."/>
        </authorList>
    </citation>
    <scope>NUCLEOTIDE SEQUENCE [LARGE SCALE GENOMIC DNA]</scope>
    <source>
        <strain evidence="8">K1R23-30</strain>
    </source>
</reference>
<evidence type="ECO:0000313" key="8">
    <source>
        <dbReference type="Proteomes" id="UP000265955"/>
    </source>
</evidence>
<organism evidence="7 8">
    <name type="scientific">Noviherbaspirillum saxi</name>
    <dbReference type="NCBI Taxonomy" id="2320863"/>
    <lineage>
        <taxon>Bacteria</taxon>
        <taxon>Pseudomonadati</taxon>
        <taxon>Pseudomonadota</taxon>
        <taxon>Betaproteobacteria</taxon>
        <taxon>Burkholderiales</taxon>
        <taxon>Oxalobacteraceae</taxon>
        <taxon>Noviherbaspirillum</taxon>
    </lineage>
</organism>
<keyword evidence="8" id="KW-1185">Reference proteome</keyword>
<comment type="subcellular location">
    <subcellularLocation>
        <location evidence="1">Cell membrane</location>
        <topology evidence="1">Multi-pass membrane protein</topology>
    </subcellularLocation>
</comment>
<comment type="caution">
    <text evidence="7">The sequence shown here is derived from an EMBL/GenBank/DDBJ whole genome shotgun (WGS) entry which is preliminary data.</text>
</comment>
<accession>A0A3A3G7A0</accession>
<feature type="transmembrane region" description="Helical" evidence="6">
    <location>
        <begin position="183"/>
        <end position="200"/>
    </location>
</feature>
<keyword evidence="3 6" id="KW-0812">Transmembrane</keyword>
<evidence type="ECO:0000256" key="2">
    <source>
        <dbReference type="ARBA" id="ARBA00022475"/>
    </source>
</evidence>
<keyword evidence="4 6" id="KW-1133">Transmembrane helix</keyword>
<evidence type="ECO:0000256" key="6">
    <source>
        <dbReference type="SAM" id="Phobius"/>
    </source>
</evidence>
<dbReference type="Pfam" id="PF01810">
    <property type="entry name" value="LysE"/>
    <property type="match status" value="1"/>
</dbReference>
<protein>
    <submittedName>
        <fullName evidence="7">Chemotaxis protein</fullName>
    </submittedName>
</protein>
<feature type="transmembrane region" description="Helical" evidence="6">
    <location>
        <begin position="149"/>
        <end position="171"/>
    </location>
</feature>
<name>A0A3A3G7A0_9BURK</name>
<gene>
    <name evidence="7" type="ORF">D3871_22285</name>
</gene>
<evidence type="ECO:0000256" key="3">
    <source>
        <dbReference type="ARBA" id="ARBA00022692"/>
    </source>
</evidence>
<feature type="transmembrane region" description="Helical" evidence="6">
    <location>
        <begin position="71"/>
        <end position="92"/>
    </location>
</feature>